<protein>
    <submittedName>
        <fullName evidence="1">Uncharacterized protein</fullName>
    </submittedName>
</protein>
<evidence type="ECO:0000313" key="1">
    <source>
        <dbReference type="EMBL" id="KKL99514.1"/>
    </source>
</evidence>
<comment type="caution">
    <text evidence="1">The sequence shown here is derived from an EMBL/GenBank/DDBJ whole genome shotgun (WGS) entry which is preliminary data.</text>
</comment>
<dbReference type="AlphaFoldDB" id="A0A0F9GKT8"/>
<gene>
    <name evidence="1" type="ORF">LCGC14_1813700</name>
</gene>
<proteinExistence type="predicted"/>
<dbReference type="EMBL" id="LAZR01017656">
    <property type="protein sequence ID" value="KKL99514.1"/>
    <property type="molecule type" value="Genomic_DNA"/>
</dbReference>
<reference evidence="1" key="1">
    <citation type="journal article" date="2015" name="Nature">
        <title>Complex archaea that bridge the gap between prokaryotes and eukaryotes.</title>
        <authorList>
            <person name="Spang A."/>
            <person name="Saw J.H."/>
            <person name="Jorgensen S.L."/>
            <person name="Zaremba-Niedzwiedzka K."/>
            <person name="Martijn J."/>
            <person name="Lind A.E."/>
            <person name="van Eijk R."/>
            <person name="Schleper C."/>
            <person name="Guy L."/>
            <person name="Ettema T.J."/>
        </authorList>
    </citation>
    <scope>NUCLEOTIDE SEQUENCE</scope>
</reference>
<accession>A0A0F9GKT8</accession>
<name>A0A0F9GKT8_9ZZZZ</name>
<organism evidence="1">
    <name type="scientific">marine sediment metagenome</name>
    <dbReference type="NCBI Taxonomy" id="412755"/>
    <lineage>
        <taxon>unclassified sequences</taxon>
        <taxon>metagenomes</taxon>
        <taxon>ecological metagenomes</taxon>
    </lineage>
</organism>
<sequence length="141" mass="15458">MARLTPEEYADKQARNLKNSLQDIRDGIGRVTTAPGTAAVAQQDKMRTKVLESIDSGLWASKTRAVSLQEWQQAALQKGVDRIPAGIDAAHDKQVQMASRLLPIVDAAAQKARQMPKVTLQDSIARMTSFVTDMSRAKGRI</sequence>